<dbReference type="GO" id="GO:0015920">
    <property type="term" value="P:lipopolysaccharide transport"/>
    <property type="evidence" value="ECO:0007669"/>
    <property type="project" value="TreeGrafter"/>
</dbReference>
<keyword evidence="2" id="KW-1003">Cell membrane</keyword>
<feature type="transmembrane region" description="Helical" evidence="6">
    <location>
        <begin position="53"/>
        <end position="78"/>
    </location>
</feature>
<dbReference type="STRING" id="1640674.SAMN05216323_10033"/>
<organism evidence="7 8">
    <name type="scientific">Williamwhitmania taraxaci</name>
    <dbReference type="NCBI Taxonomy" id="1640674"/>
    <lineage>
        <taxon>Bacteria</taxon>
        <taxon>Pseudomonadati</taxon>
        <taxon>Bacteroidota</taxon>
        <taxon>Bacteroidia</taxon>
        <taxon>Bacteroidales</taxon>
        <taxon>Williamwhitmaniaceae</taxon>
        <taxon>Williamwhitmania</taxon>
    </lineage>
</organism>
<evidence type="ECO:0000256" key="1">
    <source>
        <dbReference type="ARBA" id="ARBA00004651"/>
    </source>
</evidence>
<dbReference type="RefSeq" id="WP_092434540.1">
    <property type="nucleotide sequence ID" value="NZ_FMYP01000003.1"/>
</dbReference>
<evidence type="ECO:0000256" key="2">
    <source>
        <dbReference type="ARBA" id="ARBA00022475"/>
    </source>
</evidence>
<dbReference type="PANTHER" id="PTHR33529">
    <property type="entry name" value="SLR0882 PROTEIN-RELATED"/>
    <property type="match status" value="1"/>
</dbReference>
<dbReference type="EMBL" id="FMYP01000003">
    <property type="protein sequence ID" value="SDB84014.1"/>
    <property type="molecule type" value="Genomic_DNA"/>
</dbReference>
<dbReference type="PANTHER" id="PTHR33529:SF6">
    <property type="entry name" value="YJGP_YJGQ FAMILY PERMEASE"/>
    <property type="match status" value="1"/>
</dbReference>
<dbReference type="OrthoDB" id="1096108at2"/>
<evidence type="ECO:0000256" key="6">
    <source>
        <dbReference type="SAM" id="Phobius"/>
    </source>
</evidence>
<dbReference type="AlphaFoldDB" id="A0A1G6GPY4"/>
<comment type="subcellular location">
    <subcellularLocation>
        <location evidence="1">Cell membrane</location>
        <topology evidence="1">Multi-pass membrane protein</topology>
    </subcellularLocation>
</comment>
<keyword evidence="8" id="KW-1185">Reference proteome</keyword>
<evidence type="ECO:0000256" key="4">
    <source>
        <dbReference type="ARBA" id="ARBA00022989"/>
    </source>
</evidence>
<keyword evidence="4 6" id="KW-1133">Transmembrane helix</keyword>
<gene>
    <name evidence="7" type="ORF">SAMN05216323_10033</name>
</gene>
<evidence type="ECO:0000256" key="5">
    <source>
        <dbReference type="ARBA" id="ARBA00023136"/>
    </source>
</evidence>
<name>A0A1G6GPY4_9BACT</name>
<feature type="transmembrane region" description="Helical" evidence="6">
    <location>
        <begin position="99"/>
        <end position="117"/>
    </location>
</feature>
<evidence type="ECO:0000313" key="7">
    <source>
        <dbReference type="EMBL" id="SDB84014.1"/>
    </source>
</evidence>
<dbReference type="Pfam" id="PF03739">
    <property type="entry name" value="LptF_LptG"/>
    <property type="match status" value="1"/>
</dbReference>
<dbReference type="InterPro" id="IPR005495">
    <property type="entry name" value="LptG/LptF_permease"/>
</dbReference>
<proteinExistence type="predicted"/>
<sequence length="482" mass="54275">MKKFHSFLLKSFLGPMLMTFCIVMFILLMQFLWKYIDELVGKGLTWDIIGELMLYASATLVPMALPLTVLLASIMTLGDLGENNELLAMKAAGISLQKILAPLVILIVILSIFGFFFSNNILPVTNLKIKTLLYSVGQQRPELQIKEGAFTNGIEGYSIKVGEKDRKTSLMRRIMIYNQASREGNLSVTSADSGYMRVTADKKYMVVDLYSGCNYEDVRANGKPRNAKSNDYAFRRNYFAQQTILVPLSGFDFKRSDEGLFKNDYQMLNIAQLEIAGDSLKKELEQRKGYVFKNLIGRSSFTGPIDTSNTIKSKASYTLDSTIASMDFTDKKSAVSYALSMARSAKSNLATNKDEISYKQRIINRHRIEWHRKFALSFACFVFFFIGAPLGAIIRKGGLGMPVVISIFFFIIYYIISITGEKFVREGILIAPIGMWIASFILFPLGIFLSYKASNDSAILNTDLYLKFFKKIGKLFGKKKSA</sequence>
<feature type="transmembrane region" description="Helical" evidence="6">
    <location>
        <begin position="428"/>
        <end position="451"/>
    </location>
</feature>
<evidence type="ECO:0000313" key="8">
    <source>
        <dbReference type="Proteomes" id="UP000199452"/>
    </source>
</evidence>
<dbReference type="Proteomes" id="UP000199452">
    <property type="component" value="Unassembled WGS sequence"/>
</dbReference>
<accession>A0A1G6GPY4</accession>
<feature type="transmembrane region" description="Helical" evidence="6">
    <location>
        <begin position="12"/>
        <end position="33"/>
    </location>
</feature>
<keyword evidence="3 6" id="KW-0812">Transmembrane</keyword>
<dbReference type="GO" id="GO:0043190">
    <property type="term" value="C:ATP-binding cassette (ABC) transporter complex"/>
    <property type="evidence" value="ECO:0007669"/>
    <property type="project" value="TreeGrafter"/>
</dbReference>
<feature type="transmembrane region" description="Helical" evidence="6">
    <location>
        <begin position="374"/>
        <end position="392"/>
    </location>
</feature>
<keyword evidence="5 6" id="KW-0472">Membrane</keyword>
<reference evidence="7 8" key="1">
    <citation type="submission" date="2016-09" db="EMBL/GenBank/DDBJ databases">
        <authorList>
            <person name="Capua I."/>
            <person name="De Benedictis P."/>
            <person name="Joannis T."/>
            <person name="Lombin L.H."/>
            <person name="Cattoli G."/>
        </authorList>
    </citation>
    <scope>NUCLEOTIDE SEQUENCE [LARGE SCALE GENOMIC DNA]</scope>
    <source>
        <strain evidence="7 8">A7P-90m</strain>
    </source>
</reference>
<evidence type="ECO:0000256" key="3">
    <source>
        <dbReference type="ARBA" id="ARBA00022692"/>
    </source>
</evidence>
<feature type="transmembrane region" description="Helical" evidence="6">
    <location>
        <begin position="399"/>
        <end position="416"/>
    </location>
</feature>
<protein>
    <submittedName>
        <fullName evidence="7">Lipopolysaccharide export system permease protein</fullName>
    </submittedName>
</protein>